<evidence type="ECO:0000313" key="1">
    <source>
        <dbReference type="EMBL" id="CAB4147573.1"/>
    </source>
</evidence>
<accession>A0A6J5MQH0</accession>
<reference evidence="1" key="1">
    <citation type="submission" date="2020-04" db="EMBL/GenBank/DDBJ databases">
        <authorList>
            <person name="Chiriac C."/>
            <person name="Salcher M."/>
            <person name="Ghai R."/>
            <person name="Kavagutti S V."/>
        </authorList>
    </citation>
    <scope>NUCLEOTIDE SEQUENCE</scope>
</reference>
<organism evidence="1">
    <name type="scientific">uncultured Caudovirales phage</name>
    <dbReference type="NCBI Taxonomy" id="2100421"/>
    <lineage>
        <taxon>Viruses</taxon>
        <taxon>Duplodnaviria</taxon>
        <taxon>Heunggongvirae</taxon>
        <taxon>Uroviricota</taxon>
        <taxon>Caudoviricetes</taxon>
        <taxon>Peduoviridae</taxon>
        <taxon>Maltschvirus</taxon>
        <taxon>Maltschvirus maltsch</taxon>
    </lineage>
</organism>
<protein>
    <submittedName>
        <fullName evidence="1">Uncharacterized protein</fullName>
    </submittedName>
</protein>
<name>A0A6J5MQH0_9CAUD</name>
<sequence length="526" mass="54882">MSNSLVVRKNSGNSLTILKSGSVSVNLPPATNTTLGGIIVGDNLSITGNGVLSAQPGGVTAFNNRTGNVSLTSSDVTTALATPFSCLTFTGTSSAYPFFFDILNSNGTESVGTFSQTDSNNRYVYTGQRIIGATVLGNGVTRTYFPSVRLVRDKTNTVNDRLEIDYSWTENATTGPVYSTTLALKENGLSLSSTSQDSSGQNYGLIVTKPYADARYTLTACFTSLSATVTNQYILINDLDGRLTNLEPLVDLKLPSANFTYANLTGTPTTLAGYGITDGLTASNLTPYLTISSATATYAVLGHTHSIANVTGLQTALDAKLPSANFTYANITGTPNLTVYLTTANASSTYQPLGNYATTSCLTFANLTGKPTTLSGYGITDGYSTSNPSGYITAGANTFTGSQNLQDNELIRAKLRDYSETVSSPTISAGTLVLNLETSNIFTVSLNAAITTLTISNPPASGSGGSFTLILTADGTPRSVTWPASIKWAGGTAPTITSTSGKVDSFAFFTSDGGTNWQGYIGGQNF</sequence>
<proteinExistence type="predicted"/>
<dbReference type="EMBL" id="LR796489">
    <property type="protein sequence ID" value="CAB4147573.1"/>
    <property type="molecule type" value="Genomic_DNA"/>
</dbReference>
<gene>
    <name evidence="1" type="ORF">UFOVP517_34</name>
</gene>